<reference evidence="4" key="2">
    <citation type="submission" date="2021-04" db="EMBL/GenBank/DDBJ databases">
        <authorList>
            <person name="Karlyshev A.V."/>
        </authorList>
    </citation>
    <scope>NUCLEOTIDE SEQUENCE</scope>
    <source>
        <strain evidence="4">LMG 29479</strain>
    </source>
</reference>
<gene>
    <name evidence="5" type="ORF">KB893_008360</name>
    <name evidence="4" type="ORF">KB893_02580</name>
</gene>
<keyword evidence="2 3" id="KW-0040">ANK repeat</keyword>
<name>A0A8J8AWC7_9GAMM</name>
<feature type="repeat" description="ANK" evidence="3">
    <location>
        <begin position="143"/>
        <end position="175"/>
    </location>
</feature>
<proteinExistence type="predicted"/>
<dbReference type="SMART" id="SM00248">
    <property type="entry name" value="ANK"/>
    <property type="match status" value="4"/>
</dbReference>
<dbReference type="Gene3D" id="1.25.40.20">
    <property type="entry name" value="Ankyrin repeat-containing domain"/>
    <property type="match status" value="1"/>
</dbReference>
<dbReference type="PROSITE" id="PS50088">
    <property type="entry name" value="ANK_REPEAT"/>
    <property type="match status" value="3"/>
</dbReference>
<dbReference type="RefSeq" id="WP_211925380.1">
    <property type="nucleotide sequence ID" value="NZ_JAGQFT020000004.1"/>
</dbReference>
<keyword evidence="1" id="KW-0677">Repeat</keyword>
<dbReference type="EMBL" id="JAGQFT020000004">
    <property type="protein sequence ID" value="MBS7457149.1"/>
    <property type="molecule type" value="Genomic_DNA"/>
</dbReference>
<dbReference type="Proteomes" id="UP000675747">
    <property type="component" value="Unassembled WGS sequence"/>
</dbReference>
<feature type="repeat" description="ANK" evidence="3">
    <location>
        <begin position="76"/>
        <end position="108"/>
    </location>
</feature>
<evidence type="ECO:0000256" key="2">
    <source>
        <dbReference type="ARBA" id="ARBA00023043"/>
    </source>
</evidence>
<dbReference type="InterPro" id="IPR036770">
    <property type="entry name" value="Ankyrin_rpt-contain_sf"/>
</dbReference>
<sequence>MPDVRDIFPDPAVTALATAVRDGDAAQVRELARDAPLDAQGDKAVTLPQWAILNQQPESLQALLDAGADPALPGIDGNTALHTAAMADDPRYLEILLGAGADPDAPHGRTGATPLAAAVMGERRAQLRMLLAAGADPDRADRMGNTPLHIAGKINAPDLALELLQAGASADARNGQGVTFQRYLAMTPAAVQSETVRAQRQALEAWLRDHDVPIEDAR</sequence>
<dbReference type="SUPFAM" id="SSF48403">
    <property type="entry name" value="Ankyrin repeat"/>
    <property type="match status" value="1"/>
</dbReference>
<dbReference type="PANTHER" id="PTHR24198:SF165">
    <property type="entry name" value="ANKYRIN REPEAT-CONTAINING PROTEIN-RELATED"/>
    <property type="match status" value="1"/>
</dbReference>
<dbReference type="PANTHER" id="PTHR24198">
    <property type="entry name" value="ANKYRIN REPEAT AND PROTEIN KINASE DOMAIN-CONTAINING PROTEIN"/>
    <property type="match status" value="1"/>
</dbReference>
<reference evidence="5 6" key="1">
    <citation type="journal article" date="2021" name="Microbiol. Resour. Announc.">
        <title>Draft Genome Sequence of Coralloluteibacterium stylophorae LMG 29479T.</title>
        <authorList>
            <person name="Karlyshev A.V."/>
            <person name="Kudryashova E.B."/>
            <person name="Ariskina E.V."/>
            <person name="Conroy A.P."/>
            <person name="Abidueva E.Y."/>
        </authorList>
    </citation>
    <scope>NUCLEOTIDE SEQUENCE [LARGE SCALE GENOMIC DNA]</scope>
    <source>
        <strain evidence="5 6">LMG 29479</strain>
    </source>
</reference>
<dbReference type="AlphaFoldDB" id="A0A8J8AWC7"/>
<dbReference type="InterPro" id="IPR002110">
    <property type="entry name" value="Ankyrin_rpt"/>
</dbReference>
<evidence type="ECO:0000256" key="3">
    <source>
        <dbReference type="PROSITE-ProRule" id="PRU00023"/>
    </source>
</evidence>
<organism evidence="4">
    <name type="scientific">Coralloluteibacterium stylophorae</name>
    <dbReference type="NCBI Taxonomy" id="1776034"/>
    <lineage>
        <taxon>Bacteria</taxon>
        <taxon>Pseudomonadati</taxon>
        <taxon>Pseudomonadota</taxon>
        <taxon>Gammaproteobacteria</taxon>
        <taxon>Lysobacterales</taxon>
        <taxon>Lysobacteraceae</taxon>
        <taxon>Coralloluteibacterium</taxon>
    </lineage>
</organism>
<dbReference type="EMBL" id="JAGQFT010000009">
    <property type="protein sequence ID" value="MBR0561411.1"/>
    <property type="molecule type" value="Genomic_DNA"/>
</dbReference>
<feature type="repeat" description="ANK" evidence="3">
    <location>
        <begin position="110"/>
        <end position="142"/>
    </location>
</feature>
<evidence type="ECO:0000256" key="1">
    <source>
        <dbReference type="ARBA" id="ARBA00022737"/>
    </source>
</evidence>
<evidence type="ECO:0000313" key="4">
    <source>
        <dbReference type="EMBL" id="MBR0561411.1"/>
    </source>
</evidence>
<dbReference type="Pfam" id="PF12796">
    <property type="entry name" value="Ank_2"/>
    <property type="match status" value="1"/>
</dbReference>
<protein>
    <submittedName>
        <fullName evidence="4">Ankyrin repeat domain-containing protein</fullName>
    </submittedName>
</protein>
<evidence type="ECO:0000313" key="5">
    <source>
        <dbReference type="EMBL" id="MBS7457149.1"/>
    </source>
</evidence>
<comment type="caution">
    <text evidence="4">The sequence shown here is derived from an EMBL/GenBank/DDBJ whole genome shotgun (WGS) entry which is preliminary data.</text>
</comment>
<dbReference type="PROSITE" id="PS50297">
    <property type="entry name" value="ANK_REP_REGION"/>
    <property type="match status" value="3"/>
</dbReference>
<evidence type="ECO:0000313" key="6">
    <source>
        <dbReference type="Proteomes" id="UP000675747"/>
    </source>
</evidence>
<accession>A0A8J8AWC7</accession>
<keyword evidence="6" id="KW-1185">Reference proteome</keyword>